<dbReference type="InterPro" id="IPR038718">
    <property type="entry name" value="SNF2-like_sf"/>
</dbReference>
<dbReference type="InterPro" id="IPR049730">
    <property type="entry name" value="SNF2/RAD54-like_C"/>
</dbReference>
<accession>A0ABT1I4N5</accession>
<evidence type="ECO:0000313" key="5">
    <source>
        <dbReference type="Proteomes" id="UP001205185"/>
    </source>
</evidence>
<dbReference type="PROSITE" id="PS51194">
    <property type="entry name" value="HELICASE_CTER"/>
    <property type="match status" value="1"/>
</dbReference>
<dbReference type="EMBL" id="JAMTCO010000001">
    <property type="protein sequence ID" value="MCP2267588.1"/>
    <property type="molecule type" value="Genomic_DNA"/>
</dbReference>
<dbReference type="InterPro" id="IPR000330">
    <property type="entry name" value="SNF2_N"/>
</dbReference>
<evidence type="ECO:0000313" key="4">
    <source>
        <dbReference type="EMBL" id="MCP2267588.1"/>
    </source>
</evidence>
<dbReference type="Gene3D" id="3.40.50.10810">
    <property type="entry name" value="Tandem AAA-ATPase domain"/>
    <property type="match status" value="1"/>
</dbReference>
<dbReference type="SMART" id="SM00487">
    <property type="entry name" value="DEXDc"/>
    <property type="match status" value="1"/>
</dbReference>
<dbReference type="CDD" id="cd18793">
    <property type="entry name" value="SF2_C_SNF"/>
    <property type="match status" value="1"/>
</dbReference>
<keyword evidence="5" id="KW-1185">Reference proteome</keyword>
<reference evidence="4 5" key="1">
    <citation type="submission" date="2022-06" db="EMBL/GenBank/DDBJ databases">
        <title>Genomic Encyclopedia of Archaeal and Bacterial Type Strains, Phase II (KMG-II): from individual species to whole genera.</title>
        <authorList>
            <person name="Goeker M."/>
        </authorList>
    </citation>
    <scope>NUCLEOTIDE SEQUENCE [LARGE SCALE GENOMIC DNA]</scope>
    <source>
        <strain evidence="4 5">DSM 44255</strain>
    </source>
</reference>
<organism evidence="4 5">
    <name type="scientific">Actinokineospora diospyrosa</name>
    <dbReference type="NCBI Taxonomy" id="103728"/>
    <lineage>
        <taxon>Bacteria</taxon>
        <taxon>Bacillati</taxon>
        <taxon>Actinomycetota</taxon>
        <taxon>Actinomycetes</taxon>
        <taxon>Pseudonocardiales</taxon>
        <taxon>Pseudonocardiaceae</taxon>
        <taxon>Actinokineospora</taxon>
    </lineage>
</organism>
<name>A0ABT1I4N5_9PSEU</name>
<evidence type="ECO:0000259" key="3">
    <source>
        <dbReference type="PROSITE" id="PS51194"/>
    </source>
</evidence>
<feature type="domain" description="Helicase ATP-binding" evidence="2">
    <location>
        <begin position="553"/>
        <end position="715"/>
    </location>
</feature>
<dbReference type="Gene3D" id="3.40.50.300">
    <property type="entry name" value="P-loop containing nucleotide triphosphate hydrolases"/>
    <property type="match status" value="1"/>
</dbReference>
<dbReference type="CDD" id="cd18012">
    <property type="entry name" value="DEXQc_arch_SWI2_SNF2"/>
    <property type="match status" value="1"/>
</dbReference>
<dbReference type="PROSITE" id="PS51192">
    <property type="entry name" value="HELICASE_ATP_BIND_1"/>
    <property type="match status" value="1"/>
</dbReference>
<protein>
    <submittedName>
        <fullName evidence="4">Superfamily II DNA or RNA helicase, SNF2 family</fullName>
    </submittedName>
</protein>
<proteinExistence type="predicted"/>
<dbReference type="InterPro" id="IPR022138">
    <property type="entry name" value="DUF3670"/>
</dbReference>
<dbReference type="InterPro" id="IPR014001">
    <property type="entry name" value="Helicase_ATP-bd"/>
</dbReference>
<dbReference type="Proteomes" id="UP001205185">
    <property type="component" value="Unassembled WGS sequence"/>
</dbReference>
<dbReference type="GO" id="GO:0004386">
    <property type="term" value="F:helicase activity"/>
    <property type="evidence" value="ECO:0007669"/>
    <property type="project" value="UniProtKB-KW"/>
</dbReference>
<keyword evidence="4" id="KW-0067">ATP-binding</keyword>
<dbReference type="PANTHER" id="PTHR10799">
    <property type="entry name" value="SNF2/RAD54 HELICASE FAMILY"/>
    <property type="match status" value="1"/>
</dbReference>
<evidence type="ECO:0000256" key="1">
    <source>
        <dbReference type="ARBA" id="ARBA00022801"/>
    </source>
</evidence>
<sequence>MGSVYRVLALHCLVTAAGEVALWAEDSTLPARRPGRASKVVVAHPFAVPARTLAGLVAGVSDEVPVLLPSYPSGPVASPELVLDPLATRVAPRGQVRLTPWRVPVAKMSPAVFARHGVPRLGDVRTGASVRFLTTVVAFAEDLVDRGRVLPTIVSEEDGLVARWRPALSGTDSARYARLRDAVPPVLRAAQVEGLVGRRAEDVLQPALDAFVDSLARARLAGIRLGPVSATTTSASRALLVALTGDPLLEVAPDQAAQLADTLRTWRSAVEFDGPVRACFRLRAPEEDTDNTLDPTWTLELLLRAVDDPSVLVEADQVWRGDGGTVLRRWVSRPDELLLAELGRATRLFPDLDSCLHEHAPVGLSLDTEGAHRFLTAAPALDQAGFGVLLPSGWRPSSGVGLRLTTTSRGTAGTVSRNSMLGKGELVDYRWDLAVGDLTLTEQELTELAAAKVPLVRVRGRWVQVDQRGLAEGLAFLERARTGQMSVGEVLDLAGMPPDEDNLPIPVVGMSGSGWLADLLSGAIEAHLDPVTTPEGFTAELRPYQRRGVAWLAFLDSVGLGACLADDMGLGKTVQLLALEATSRAKEKKPPTLLVCPMSLVGNWQREAERFTPGLRVHVHHGADRLAGADLADALDGADLVLTTYAIAARDAPLLAILPWDRIVLDEAQNIKNSASRQSQAVRSLPARHRVALTGTPVENRLAELWSVMDFANPGLLGPLARFRARFAVPVERHGDEEAAARLRRITAPFVLRRVKTDPAIVDDLPDKLEMRQLCNLTAEQASLYRAVVDDMLVKVEEAEGVQRKGLVLATMTKLKQVCNHPAHFLGDGSRIAGRSGKLARLEETLEQVLAEGERALCFTQYTEFGAMLVPYLAARFDTEVLFLHGGTSRAQRDAMVSRFQSGSGPAIFVLSLKAGGTGLTLTEANHVIHLDRWWNPAVEDQATDRAFRIGQRKDVQVRKFVCIGTLEERIDKMIEAKRALSKLVVGSGESWLTELSDGELLELVALSAEAVGE</sequence>
<gene>
    <name evidence="4" type="ORF">LV75_000070</name>
</gene>
<dbReference type="RefSeq" id="WP_253884521.1">
    <property type="nucleotide sequence ID" value="NZ_BAAAVB010000002.1"/>
</dbReference>
<dbReference type="SMART" id="SM00490">
    <property type="entry name" value="HELICc"/>
    <property type="match status" value="1"/>
</dbReference>
<dbReference type="Pfam" id="PF00271">
    <property type="entry name" value="Helicase_C"/>
    <property type="match status" value="1"/>
</dbReference>
<comment type="caution">
    <text evidence="4">The sequence shown here is derived from an EMBL/GenBank/DDBJ whole genome shotgun (WGS) entry which is preliminary data.</text>
</comment>
<feature type="domain" description="Helicase C-terminal" evidence="3">
    <location>
        <begin position="841"/>
        <end position="997"/>
    </location>
</feature>
<dbReference type="Pfam" id="PF12419">
    <property type="entry name" value="DUF3670"/>
    <property type="match status" value="1"/>
</dbReference>
<evidence type="ECO:0000259" key="2">
    <source>
        <dbReference type="PROSITE" id="PS51192"/>
    </source>
</evidence>
<dbReference type="Pfam" id="PF00176">
    <property type="entry name" value="SNF2-rel_dom"/>
    <property type="match status" value="1"/>
</dbReference>
<dbReference type="InterPro" id="IPR001650">
    <property type="entry name" value="Helicase_C-like"/>
</dbReference>
<keyword evidence="4" id="KW-0347">Helicase</keyword>
<dbReference type="SUPFAM" id="SSF52540">
    <property type="entry name" value="P-loop containing nucleoside triphosphate hydrolases"/>
    <property type="match status" value="2"/>
</dbReference>
<keyword evidence="4" id="KW-0547">Nucleotide-binding</keyword>
<dbReference type="InterPro" id="IPR027417">
    <property type="entry name" value="P-loop_NTPase"/>
</dbReference>
<keyword evidence="1" id="KW-0378">Hydrolase</keyword>